<keyword evidence="3" id="KW-1185">Reference proteome</keyword>
<feature type="domain" description="CN hydrolase" evidence="1">
    <location>
        <begin position="4"/>
        <end position="235"/>
    </location>
</feature>
<dbReference type="PANTHER" id="PTHR47799">
    <property type="entry name" value="OMEGA-AMIDASE YAFV"/>
    <property type="match status" value="1"/>
</dbReference>
<gene>
    <name evidence="2" type="ordered locus">Dtox_1735</name>
</gene>
<dbReference type="Pfam" id="PF00795">
    <property type="entry name" value="CN_hydrolase"/>
    <property type="match status" value="1"/>
</dbReference>
<dbReference type="HOGENOM" id="CLU_030130_3_8_9"/>
<dbReference type="GO" id="GO:0016746">
    <property type="term" value="F:acyltransferase activity"/>
    <property type="evidence" value="ECO:0007669"/>
    <property type="project" value="UniProtKB-KW"/>
</dbReference>
<dbReference type="EMBL" id="CP001720">
    <property type="protein sequence ID" value="ACV62592.1"/>
    <property type="molecule type" value="Genomic_DNA"/>
</dbReference>
<dbReference type="AlphaFoldDB" id="C8VX16"/>
<dbReference type="InterPro" id="IPR036526">
    <property type="entry name" value="C-N_Hydrolase_sf"/>
</dbReference>
<dbReference type="CDD" id="cd07197">
    <property type="entry name" value="nitrilase"/>
    <property type="match status" value="1"/>
</dbReference>
<dbReference type="InterPro" id="IPR052737">
    <property type="entry name" value="Omega-amidase_YafV"/>
</dbReference>
<reference evidence="2 3" key="1">
    <citation type="journal article" date="2009" name="Stand. Genomic Sci.">
        <title>Complete genome sequence of Desulfotomaculum acetoxidans type strain (5575).</title>
        <authorList>
            <person name="Spring S."/>
            <person name="Lapidus A."/>
            <person name="Schroder M."/>
            <person name="Gleim D."/>
            <person name="Sims D."/>
            <person name="Meincke L."/>
            <person name="Glavina Del Rio T."/>
            <person name="Tice H."/>
            <person name="Copeland A."/>
            <person name="Cheng J.F."/>
            <person name="Lucas S."/>
            <person name="Chen F."/>
            <person name="Nolan M."/>
            <person name="Bruce D."/>
            <person name="Goodwin L."/>
            <person name="Pitluck S."/>
            <person name="Ivanova N."/>
            <person name="Mavromatis K."/>
            <person name="Mikhailova N."/>
            <person name="Pati A."/>
            <person name="Chen A."/>
            <person name="Palaniappan K."/>
            <person name="Land M."/>
            <person name="Hauser L."/>
            <person name="Chang Y.J."/>
            <person name="Jeffries C.D."/>
            <person name="Chain P."/>
            <person name="Saunders E."/>
            <person name="Brettin T."/>
            <person name="Detter J.C."/>
            <person name="Goker M."/>
            <person name="Bristow J."/>
            <person name="Eisen J.A."/>
            <person name="Markowitz V."/>
            <person name="Hugenholtz P."/>
            <person name="Kyrpides N.C."/>
            <person name="Klenk H.P."/>
            <person name="Han C."/>
        </authorList>
    </citation>
    <scope>NUCLEOTIDE SEQUENCE [LARGE SCALE GENOMIC DNA]</scope>
    <source>
        <strain evidence="3">ATCC 49208 / DSM 771 / VKM B-1644</strain>
    </source>
</reference>
<evidence type="ECO:0000259" key="1">
    <source>
        <dbReference type="PROSITE" id="PS50263"/>
    </source>
</evidence>
<dbReference type="InterPro" id="IPR003010">
    <property type="entry name" value="C-N_Hydrolase"/>
</dbReference>
<dbReference type="RefSeq" id="WP_015757303.1">
    <property type="nucleotide sequence ID" value="NC_013216.1"/>
</dbReference>
<dbReference type="SUPFAM" id="SSF56317">
    <property type="entry name" value="Carbon-nitrogen hydrolase"/>
    <property type="match status" value="1"/>
</dbReference>
<dbReference type="PANTHER" id="PTHR47799:SF1">
    <property type="entry name" value="OMEGA-AMIDASE YAFV"/>
    <property type="match status" value="1"/>
</dbReference>
<dbReference type="eggNOG" id="COG0388">
    <property type="taxonomic scope" value="Bacteria"/>
</dbReference>
<dbReference type="Proteomes" id="UP000002217">
    <property type="component" value="Chromosome"/>
</dbReference>
<keyword evidence="2" id="KW-0012">Acyltransferase</keyword>
<keyword evidence="2" id="KW-0808">Transferase</keyword>
<dbReference type="KEGG" id="dae:Dtox_1735"/>
<dbReference type="OrthoDB" id="9811121at2"/>
<dbReference type="GO" id="GO:0050152">
    <property type="term" value="F:omega-amidase activity"/>
    <property type="evidence" value="ECO:0007669"/>
    <property type="project" value="TreeGrafter"/>
</dbReference>
<dbReference type="STRING" id="485916.Dtox_1735"/>
<dbReference type="PROSITE" id="PS50263">
    <property type="entry name" value="CN_HYDROLASE"/>
    <property type="match status" value="1"/>
</dbReference>
<dbReference type="GO" id="GO:0106008">
    <property type="term" value="F:2-oxoglutaramate amidase activity"/>
    <property type="evidence" value="ECO:0007669"/>
    <property type="project" value="TreeGrafter"/>
</dbReference>
<dbReference type="Gene3D" id="3.60.110.10">
    <property type="entry name" value="Carbon-nitrogen hydrolase"/>
    <property type="match status" value="1"/>
</dbReference>
<name>C8VX16_DESAS</name>
<accession>C8VX16</accession>
<evidence type="ECO:0000313" key="3">
    <source>
        <dbReference type="Proteomes" id="UP000002217"/>
    </source>
</evidence>
<organism evidence="2 3">
    <name type="scientific">Desulfofarcimen acetoxidans (strain ATCC 49208 / DSM 771 / KCTC 5769 / VKM B-1644 / 5575)</name>
    <name type="common">Desulfotomaculum acetoxidans</name>
    <dbReference type="NCBI Taxonomy" id="485916"/>
    <lineage>
        <taxon>Bacteria</taxon>
        <taxon>Bacillati</taxon>
        <taxon>Bacillota</taxon>
        <taxon>Clostridia</taxon>
        <taxon>Eubacteriales</taxon>
        <taxon>Peptococcaceae</taxon>
        <taxon>Desulfofarcimen</taxon>
    </lineage>
</organism>
<proteinExistence type="predicted"/>
<sequence length="264" mass="29880">MKNIVISIIQFERKKLDKEYNLAAMRSFLRCVKKDTDIVLMPEGWLGPDILDMPSYIAVLEFLVQDLPHENCLLVAGAHYVSSGSRVLSRGAFVLPGELKAVYFEKQFPSHAIKERQFVARGGHLPVIDFKGIRIGGVVCVDLFYPEVVRGLALRNVKIVFNPANIPDCRMSLWHKLGVARACENTVFVAMANNTGTAYPDGRAVNGQSFIACPGGDSLLTCGNEPGVFQFTVDLEEIERVRERWQYLQDIVDERDRVERWYLW</sequence>
<evidence type="ECO:0000313" key="2">
    <source>
        <dbReference type="EMBL" id="ACV62592.1"/>
    </source>
</evidence>
<protein>
    <submittedName>
        <fullName evidence="2">Nitrilase/cyanide hydratase and apolipoprotein N-acyltransferase</fullName>
    </submittedName>
</protein>
<keyword evidence="2" id="KW-0449">Lipoprotein</keyword>